<evidence type="ECO:0000256" key="8">
    <source>
        <dbReference type="HAMAP-Rule" id="MF_00210"/>
    </source>
</evidence>
<feature type="binding site" evidence="8">
    <location>
        <position position="338"/>
    </location>
    <ligand>
        <name>3-phosphoshikimate</name>
        <dbReference type="ChEBI" id="CHEBI:145989"/>
    </ligand>
</feature>
<dbReference type="GO" id="GO:0009423">
    <property type="term" value="P:chorismate biosynthetic process"/>
    <property type="evidence" value="ECO:0007669"/>
    <property type="project" value="UniProtKB-UniRule"/>
</dbReference>
<accession>A0A9D1QG53</accession>
<gene>
    <name evidence="8 10" type="primary">aroA</name>
    <name evidence="10" type="ORF">H9891_03255</name>
</gene>
<feature type="binding site" evidence="8">
    <location>
        <position position="386"/>
    </location>
    <ligand>
        <name>phosphoenolpyruvate</name>
        <dbReference type="ChEBI" id="CHEBI:58702"/>
    </ligand>
</feature>
<dbReference type="PANTHER" id="PTHR21090">
    <property type="entry name" value="AROM/DEHYDROQUINATE SYNTHASE"/>
    <property type="match status" value="1"/>
</dbReference>
<organism evidence="10 11">
    <name type="scientific">Candidatus Salinicoccus stercoripullorum</name>
    <dbReference type="NCBI Taxonomy" id="2838756"/>
    <lineage>
        <taxon>Bacteria</taxon>
        <taxon>Bacillati</taxon>
        <taxon>Bacillota</taxon>
        <taxon>Bacilli</taxon>
        <taxon>Bacillales</taxon>
        <taxon>Staphylococcaceae</taxon>
        <taxon>Salinicoccus</taxon>
    </lineage>
</organism>
<comment type="caution">
    <text evidence="10">The sequence shown here is derived from an EMBL/GenBank/DDBJ whole genome shotgun (WGS) entry which is preliminary data.</text>
</comment>
<keyword evidence="6 8" id="KW-0057">Aromatic amino acid biosynthesis</keyword>
<dbReference type="InterPro" id="IPR006264">
    <property type="entry name" value="EPSP_synthase"/>
</dbReference>
<reference evidence="10" key="1">
    <citation type="journal article" date="2021" name="PeerJ">
        <title>Extensive microbial diversity within the chicken gut microbiome revealed by metagenomics and culture.</title>
        <authorList>
            <person name="Gilroy R."/>
            <person name="Ravi A."/>
            <person name="Getino M."/>
            <person name="Pursley I."/>
            <person name="Horton D.L."/>
            <person name="Alikhan N.F."/>
            <person name="Baker D."/>
            <person name="Gharbi K."/>
            <person name="Hall N."/>
            <person name="Watson M."/>
            <person name="Adriaenssens E.M."/>
            <person name="Foster-Nyarko E."/>
            <person name="Jarju S."/>
            <person name="Secka A."/>
            <person name="Antonio M."/>
            <person name="Oren A."/>
            <person name="Chaudhuri R.R."/>
            <person name="La Ragione R."/>
            <person name="Hildebrand F."/>
            <person name="Pallen M.J."/>
        </authorList>
    </citation>
    <scope>NUCLEOTIDE SEQUENCE</scope>
    <source>
        <strain evidence="10">ChiHjej13B12-752</strain>
    </source>
</reference>
<keyword evidence="3 8" id="KW-0963">Cytoplasm</keyword>
<dbReference type="HAMAP" id="MF_00210">
    <property type="entry name" value="EPSP_synth"/>
    <property type="match status" value="1"/>
</dbReference>
<feature type="binding site" evidence="8">
    <location>
        <position position="19"/>
    </location>
    <ligand>
        <name>phosphoenolpyruvate</name>
        <dbReference type="ChEBI" id="CHEBI:58702"/>
    </ligand>
</feature>
<dbReference type="PROSITE" id="PS00104">
    <property type="entry name" value="EPSP_SYNTHASE_1"/>
    <property type="match status" value="1"/>
</dbReference>
<dbReference type="InterPro" id="IPR036968">
    <property type="entry name" value="Enolpyruvate_Tfrase_sf"/>
</dbReference>
<dbReference type="GO" id="GO:0009073">
    <property type="term" value="P:aromatic amino acid family biosynthetic process"/>
    <property type="evidence" value="ECO:0007669"/>
    <property type="project" value="UniProtKB-KW"/>
</dbReference>
<feature type="binding site" evidence="8">
    <location>
        <position position="342"/>
    </location>
    <ligand>
        <name>phosphoenolpyruvate</name>
        <dbReference type="ChEBI" id="CHEBI:58702"/>
    </ligand>
</feature>
<keyword evidence="4 8" id="KW-0028">Amino-acid biosynthesis</keyword>
<feature type="binding site" evidence="8">
    <location>
        <position position="24"/>
    </location>
    <ligand>
        <name>3-phosphoshikimate</name>
        <dbReference type="ChEBI" id="CHEBI:145989"/>
    </ligand>
</feature>
<dbReference type="Gene3D" id="3.65.10.10">
    <property type="entry name" value="Enolpyruvate transferase domain"/>
    <property type="match status" value="2"/>
</dbReference>
<comment type="subunit">
    <text evidence="8">Monomer.</text>
</comment>
<comment type="catalytic activity">
    <reaction evidence="7">
        <text>3-phosphoshikimate + phosphoenolpyruvate = 5-O-(1-carboxyvinyl)-3-phosphoshikimate + phosphate</text>
        <dbReference type="Rhea" id="RHEA:21256"/>
        <dbReference type="ChEBI" id="CHEBI:43474"/>
        <dbReference type="ChEBI" id="CHEBI:57701"/>
        <dbReference type="ChEBI" id="CHEBI:58702"/>
        <dbReference type="ChEBI" id="CHEBI:145989"/>
        <dbReference type="EC" id="2.5.1.19"/>
    </reaction>
    <physiologicalReaction direction="left-to-right" evidence="7">
        <dbReference type="Rhea" id="RHEA:21257"/>
    </physiologicalReaction>
</comment>
<proteinExistence type="inferred from homology"/>
<evidence type="ECO:0000259" key="9">
    <source>
        <dbReference type="Pfam" id="PF00275"/>
    </source>
</evidence>
<feature type="binding site" evidence="8">
    <location>
        <position position="163"/>
    </location>
    <ligand>
        <name>3-phosphoshikimate</name>
        <dbReference type="ChEBI" id="CHEBI:145989"/>
    </ligand>
</feature>
<feature type="binding site" evidence="8">
    <location>
        <position position="91"/>
    </location>
    <ligand>
        <name>phosphoenolpyruvate</name>
        <dbReference type="ChEBI" id="CHEBI:58702"/>
    </ligand>
</feature>
<protein>
    <recommendedName>
        <fullName evidence="8">3-phosphoshikimate 1-carboxyvinyltransferase</fullName>
        <ecNumber evidence="8">2.5.1.19</ecNumber>
    </recommendedName>
    <alternativeName>
        <fullName evidence="8">5-enolpyruvylshikimate-3-phosphate synthase</fullName>
        <shortName evidence="8">EPSP synthase</shortName>
        <shortName evidence="8">EPSPS</shortName>
    </alternativeName>
</protein>
<dbReference type="EMBL" id="DXHR01000011">
    <property type="protein sequence ID" value="HIW12156.1"/>
    <property type="molecule type" value="Genomic_DNA"/>
</dbReference>
<feature type="binding site" evidence="8">
    <location>
        <position position="19"/>
    </location>
    <ligand>
        <name>3-phosphoshikimate</name>
        <dbReference type="ChEBI" id="CHEBI:145989"/>
    </ligand>
</feature>
<feature type="binding site" evidence="8">
    <location>
        <position position="165"/>
    </location>
    <ligand>
        <name>3-phosphoshikimate</name>
        <dbReference type="ChEBI" id="CHEBI:145989"/>
    </ligand>
</feature>
<dbReference type="EC" id="2.5.1.19" evidence="8"/>
<dbReference type="NCBIfam" id="TIGR01356">
    <property type="entry name" value="aroA"/>
    <property type="match status" value="1"/>
</dbReference>
<sequence length="428" mass="46129">MKQLLNSTFEGTLRVPGDKSITHRSLMLAALAEGRTEIHLPLKSEDTYRTMEIMRAIGAEIAESGDKWIVESKGHDHLHPPDGALYTGNSGTTSRLIMGLLAGLGLEAEFSGDDSINRRPMDRVQKPLLDMGADIRLKNEKYPPVHIYPKPLKAIDYDMPVASAQVKSAVLLAGLFAEGTTVVRESSPSRDHSEIMMKQFGADLSSQDGVISLTGGKKLTSADITVPGDISSAAFPLALAVLKPGASITIENVSLNPTRSGILEVLGMMDANIEIETLPGAGEAIGNITASYTPGLRGFDISGEIIPRLIDEIPILALLAAYSSEPCTVSDAGELRFKETDRIRAVVDELSKFGINFEEKEDGFTVRPGKIEPAAGTAVKGYHDHRIIMMLIIFSLVSDTPLDIDDTSAIDISYPGFINDLESLRKDA</sequence>
<dbReference type="PANTHER" id="PTHR21090:SF5">
    <property type="entry name" value="PENTAFUNCTIONAL AROM POLYPEPTIDE"/>
    <property type="match status" value="1"/>
</dbReference>
<evidence type="ECO:0000313" key="11">
    <source>
        <dbReference type="Proteomes" id="UP000823989"/>
    </source>
</evidence>
<dbReference type="FunFam" id="3.65.10.10:FF:000005">
    <property type="entry name" value="3-phosphoshikimate 1-carboxyvinyltransferase"/>
    <property type="match status" value="1"/>
</dbReference>
<evidence type="ECO:0000256" key="2">
    <source>
        <dbReference type="ARBA" id="ARBA00009948"/>
    </source>
</evidence>
<comment type="similarity">
    <text evidence="2 8">Belongs to the EPSP synthase family.</text>
</comment>
<feature type="active site" description="Proton acceptor" evidence="8">
    <location>
        <position position="311"/>
    </location>
</feature>
<feature type="binding site" evidence="8">
    <location>
        <position position="119"/>
    </location>
    <ligand>
        <name>phosphoenolpyruvate</name>
        <dbReference type="ChEBI" id="CHEBI:58702"/>
    </ligand>
</feature>
<dbReference type="InterPro" id="IPR001986">
    <property type="entry name" value="Enolpyruvate_Tfrase_dom"/>
</dbReference>
<dbReference type="PIRSF" id="PIRSF000505">
    <property type="entry name" value="EPSPS"/>
    <property type="match status" value="1"/>
</dbReference>
<dbReference type="GO" id="GO:0008652">
    <property type="term" value="P:amino acid biosynthetic process"/>
    <property type="evidence" value="ECO:0007669"/>
    <property type="project" value="UniProtKB-KW"/>
</dbReference>
<evidence type="ECO:0000256" key="7">
    <source>
        <dbReference type="ARBA" id="ARBA00044633"/>
    </source>
</evidence>
<name>A0A9D1QG53_9STAP</name>
<comment type="pathway">
    <text evidence="1 8">Metabolic intermediate biosynthesis; chorismate biosynthesis; chorismate from D-erythrose 4-phosphate and phosphoenolpyruvate: step 6/7.</text>
</comment>
<reference evidence="10" key="2">
    <citation type="submission" date="2021-04" db="EMBL/GenBank/DDBJ databases">
        <authorList>
            <person name="Gilroy R."/>
        </authorList>
    </citation>
    <scope>NUCLEOTIDE SEQUENCE</scope>
    <source>
        <strain evidence="10">ChiHjej13B12-752</strain>
    </source>
</reference>
<dbReference type="GO" id="GO:0005737">
    <property type="term" value="C:cytoplasm"/>
    <property type="evidence" value="ECO:0007669"/>
    <property type="project" value="UniProtKB-SubCell"/>
</dbReference>
<dbReference type="InterPro" id="IPR023193">
    <property type="entry name" value="EPSP_synthase_CS"/>
</dbReference>
<dbReference type="GO" id="GO:0003866">
    <property type="term" value="F:3-phosphoshikimate 1-carboxyvinyltransferase activity"/>
    <property type="evidence" value="ECO:0007669"/>
    <property type="project" value="UniProtKB-UniRule"/>
</dbReference>
<comment type="caution">
    <text evidence="8">Lacks conserved residue(s) required for the propagation of feature annotation.</text>
</comment>
<dbReference type="Proteomes" id="UP000823989">
    <property type="component" value="Unassembled WGS sequence"/>
</dbReference>
<comment type="subcellular location">
    <subcellularLocation>
        <location evidence="8">Cytoplasm</location>
    </subcellularLocation>
</comment>
<evidence type="ECO:0000256" key="1">
    <source>
        <dbReference type="ARBA" id="ARBA00004811"/>
    </source>
</evidence>
<comment type="function">
    <text evidence="8">Catalyzes the transfer of the enolpyruvyl moiety of phosphoenolpyruvate (PEP) to the 5-hydroxyl of shikimate-3-phosphate (S3P) to produce enolpyruvyl shikimate-3-phosphate and inorganic phosphate.</text>
</comment>
<dbReference type="AlphaFoldDB" id="A0A9D1QG53"/>
<dbReference type="CDD" id="cd01556">
    <property type="entry name" value="EPSP_synthase"/>
    <property type="match status" value="1"/>
</dbReference>
<evidence type="ECO:0000256" key="5">
    <source>
        <dbReference type="ARBA" id="ARBA00022679"/>
    </source>
</evidence>
<evidence type="ECO:0000256" key="3">
    <source>
        <dbReference type="ARBA" id="ARBA00022490"/>
    </source>
</evidence>
<dbReference type="PROSITE" id="PS00885">
    <property type="entry name" value="EPSP_SYNTHASE_2"/>
    <property type="match status" value="1"/>
</dbReference>
<feature type="binding site" evidence="8">
    <location>
        <position position="20"/>
    </location>
    <ligand>
        <name>3-phosphoshikimate</name>
        <dbReference type="ChEBI" id="CHEBI:145989"/>
    </ligand>
</feature>
<dbReference type="Pfam" id="PF00275">
    <property type="entry name" value="EPSP_synthase"/>
    <property type="match status" value="1"/>
</dbReference>
<feature type="binding site" evidence="8">
    <location>
        <position position="311"/>
    </location>
    <ligand>
        <name>3-phosphoshikimate</name>
        <dbReference type="ChEBI" id="CHEBI:145989"/>
    </ligand>
</feature>
<feature type="binding site" evidence="8">
    <location>
        <position position="165"/>
    </location>
    <ligand>
        <name>phosphoenolpyruvate</name>
        <dbReference type="ChEBI" id="CHEBI:58702"/>
    </ligand>
</feature>
<feature type="domain" description="Enolpyruvate transferase" evidence="9">
    <location>
        <begin position="8"/>
        <end position="421"/>
    </location>
</feature>
<keyword evidence="5 8" id="KW-0808">Transferase</keyword>
<dbReference type="SUPFAM" id="SSF55205">
    <property type="entry name" value="EPT/RTPC-like"/>
    <property type="match status" value="1"/>
</dbReference>
<dbReference type="InterPro" id="IPR013792">
    <property type="entry name" value="RNA3'P_cycl/enolpyr_Trfase_a/b"/>
</dbReference>
<evidence type="ECO:0000256" key="4">
    <source>
        <dbReference type="ARBA" id="ARBA00022605"/>
    </source>
</evidence>
<evidence type="ECO:0000256" key="6">
    <source>
        <dbReference type="ARBA" id="ARBA00023141"/>
    </source>
</evidence>
<evidence type="ECO:0000313" key="10">
    <source>
        <dbReference type="EMBL" id="HIW12156.1"/>
    </source>
</evidence>